<protein>
    <submittedName>
        <fullName evidence="2">Uncharacterized protein</fullName>
    </submittedName>
</protein>
<dbReference type="EMBL" id="JAFBMS010000001">
    <property type="protein sequence ID" value="KAG9355363.1"/>
    <property type="molecule type" value="Genomic_DNA"/>
</dbReference>
<proteinExistence type="predicted"/>
<evidence type="ECO:0000313" key="2">
    <source>
        <dbReference type="EMBL" id="KAG9355363.1"/>
    </source>
</evidence>
<comment type="caution">
    <text evidence="2">The sequence shown here is derived from an EMBL/GenBank/DDBJ whole genome shotgun (WGS) entry which is preliminary data.</text>
</comment>
<dbReference type="Proteomes" id="UP000824540">
    <property type="component" value="Unassembled WGS sequence"/>
</dbReference>
<name>A0A8T2PVK0_9TELE</name>
<keyword evidence="3" id="KW-1185">Reference proteome</keyword>
<dbReference type="AlphaFoldDB" id="A0A8T2PVK0"/>
<reference evidence="2" key="1">
    <citation type="thesis" date="2021" institute="BYU ScholarsArchive" country="Provo, UT, USA">
        <title>Applications of and Algorithms for Genome Assembly and Genomic Analyses with an Emphasis on Marine Teleosts.</title>
        <authorList>
            <person name="Pickett B.D."/>
        </authorList>
    </citation>
    <scope>NUCLEOTIDE SEQUENCE</scope>
    <source>
        <strain evidence="2">HI-2016</strain>
    </source>
</reference>
<feature type="compositionally biased region" description="Pro residues" evidence="1">
    <location>
        <begin position="99"/>
        <end position="114"/>
    </location>
</feature>
<feature type="region of interest" description="Disordered" evidence="1">
    <location>
        <begin position="93"/>
        <end position="132"/>
    </location>
</feature>
<evidence type="ECO:0000256" key="1">
    <source>
        <dbReference type="SAM" id="MobiDB-lite"/>
    </source>
</evidence>
<accession>A0A8T2PVK0</accession>
<feature type="region of interest" description="Disordered" evidence="1">
    <location>
        <begin position="35"/>
        <end position="54"/>
    </location>
</feature>
<gene>
    <name evidence="2" type="ORF">JZ751_000201</name>
</gene>
<evidence type="ECO:0000313" key="3">
    <source>
        <dbReference type="Proteomes" id="UP000824540"/>
    </source>
</evidence>
<organism evidence="2 3">
    <name type="scientific">Albula glossodonta</name>
    <name type="common">roundjaw bonefish</name>
    <dbReference type="NCBI Taxonomy" id="121402"/>
    <lineage>
        <taxon>Eukaryota</taxon>
        <taxon>Metazoa</taxon>
        <taxon>Chordata</taxon>
        <taxon>Craniata</taxon>
        <taxon>Vertebrata</taxon>
        <taxon>Euteleostomi</taxon>
        <taxon>Actinopterygii</taxon>
        <taxon>Neopterygii</taxon>
        <taxon>Teleostei</taxon>
        <taxon>Albuliformes</taxon>
        <taxon>Albulidae</taxon>
        <taxon>Albula</taxon>
    </lineage>
</organism>
<dbReference type="OrthoDB" id="424753at2759"/>
<sequence length="132" mass="14258">MASPSGGRRSLHLLRDGAVVKDWDPRGWWLKPQSSHSKNTIAVGPLSKAPNPTLLPGGIGPWHIREANLSKSVLERRGKGGGKKDKFIISSILPLRQSSPPPPPKHPATHPPSLAPLLFAHNSATDRTRPIC</sequence>